<feature type="region of interest" description="Disordered" evidence="1">
    <location>
        <begin position="40"/>
        <end position="65"/>
    </location>
</feature>
<comment type="caution">
    <text evidence="2">The sequence shown here is derived from an EMBL/GenBank/DDBJ whole genome shotgun (WGS) entry which is preliminary data.</text>
</comment>
<name>A0ABQ3FMB1_9GAMM</name>
<organism evidence="2 3">
    <name type="scientific">Kushneria pakistanensis</name>
    <dbReference type="NCBI Taxonomy" id="1508770"/>
    <lineage>
        <taxon>Bacteria</taxon>
        <taxon>Pseudomonadati</taxon>
        <taxon>Pseudomonadota</taxon>
        <taxon>Gammaproteobacteria</taxon>
        <taxon>Oceanospirillales</taxon>
        <taxon>Halomonadaceae</taxon>
        <taxon>Kushneria</taxon>
    </lineage>
</organism>
<reference evidence="3" key="1">
    <citation type="journal article" date="2019" name="Int. J. Syst. Evol. Microbiol.">
        <title>The Global Catalogue of Microorganisms (GCM) 10K type strain sequencing project: providing services to taxonomists for standard genome sequencing and annotation.</title>
        <authorList>
            <consortium name="The Broad Institute Genomics Platform"/>
            <consortium name="The Broad Institute Genome Sequencing Center for Infectious Disease"/>
            <person name="Wu L."/>
            <person name="Ma J."/>
        </authorList>
    </citation>
    <scope>NUCLEOTIDE SEQUENCE [LARGE SCALE GENOMIC DNA]</scope>
    <source>
        <strain evidence="3">KCTC 42082</strain>
    </source>
</reference>
<protein>
    <submittedName>
        <fullName evidence="2">Uncharacterized protein</fullName>
    </submittedName>
</protein>
<accession>A0ABQ3FMB1</accession>
<proteinExistence type="predicted"/>
<sequence length="106" mass="11675">MALITVDKPQRAKATQRHPVIQKAGLRLCAGTTRQQECHEHNGQGFHQEAVSRGKKRSGNPFGTTGLLGCDHLMMSAARRQTLMKGKSGQGENDAGPRTERRGRRE</sequence>
<dbReference type="EMBL" id="BMZM01000003">
    <property type="protein sequence ID" value="GHC29707.1"/>
    <property type="molecule type" value="Genomic_DNA"/>
</dbReference>
<keyword evidence="3" id="KW-1185">Reference proteome</keyword>
<evidence type="ECO:0000256" key="1">
    <source>
        <dbReference type="SAM" id="MobiDB-lite"/>
    </source>
</evidence>
<feature type="region of interest" description="Disordered" evidence="1">
    <location>
        <begin position="79"/>
        <end position="106"/>
    </location>
</feature>
<evidence type="ECO:0000313" key="3">
    <source>
        <dbReference type="Proteomes" id="UP000604243"/>
    </source>
</evidence>
<dbReference type="Proteomes" id="UP000604243">
    <property type="component" value="Unassembled WGS sequence"/>
</dbReference>
<gene>
    <name evidence="2" type="ORF">GCM10010082_24490</name>
</gene>
<evidence type="ECO:0000313" key="2">
    <source>
        <dbReference type="EMBL" id="GHC29707.1"/>
    </source>
</evidence>